<keyword evidence="1" id="KW-0472">Membrane</keyword>
<keyword evidence="1" id="KW-1133">Transmembrane helix</keyword>
<dbReference type="EMBL" id="JAYWIO010000001">
    <property type="protein sequence ID" value="KAK7290370.1"/>
    <property type="molecule type" value="Genomic_DNA"/>
</dbReference>
<dbReference type="Proteomes" id="UP001372338">
    <property type="component" value="Unassembled WGS sequence"/>
</dbReference>
<feature type="transmembrane region" description="Helical" evidence="1">
    <location>
        <begin position="107"/>
        <end position="128"/>
    </location>
</feature>
<comment type="caution">
    <text evidence="3">The sequence shown here is derived from an EMBL/GenBank/DDBJ whole genome shotgun (WGS) entry which is preliminary data.</text>
</comment>
<dbReference type="InterPro" id="IPR031335">
    <property type="entry name" value="Glyco_hydro_63_C"/>
</dbReference>
<evidence type="ECO:0000313" key="3">
    <source>
        <dbReference type="EMBL" id="KAK7290370.1"/>
    </source>
</evidence>
<evidence type="ECO:0000313" key="4">
    <source>
        <dbReference type="Proteomes" id="UP001372338"/>
    </source>
</evidence>
<sequence>MRKRKLLLADLYCLLGWNLYLLHLLHCSLHPLRAASHLFASCVLLIHGGCMWEAPGHAVVVVSQFSPFLLKEVVVKRFLDQDISGESLEEFKSEITNKHANIAADAWWMWASPGCAVVVGVSIFTFFVEDIVNGLKNNEFTVTDRSEISVFLEHAFIRLEAWFQWFNTTHSGCYDCPVCKITKSVEVATGDLLSNMMFHLASFMDNLMEETHELGGFTVLVDRAMPKLAECHQDAECHRDAECHKEAE</sequence>
<keyword evidence="4" id="KW-1185">Reference proteome</keyword>
<keyword evidence="1" id="KW-0812">Transmembrane</keyword>
<feature type="transmembrane region" description="Helical" evidence="1">
    <location>
        <begin position="7"/>
        <end position="25"/>
    </location>
</feature>
<dbReference type="Pfam" id="PF03200">
    <property type="entry name" value="Glyco_hydro_63"/>
    <property type="match status" value="1"/>
</dbReference>
<protein>
    <recommendedName>
        <fullName evidence="2">Glycosyl hydrolase family 63 C-terminal domain-containing protein</fullName>
    </recommendedName>
</protein>
<dbReference type="AlphaFoldDB" id="A0AAN9J1A9"/>
<name>A0AAN9J1A9_CROPI</name>
<reference evidence="3 4" key="1">
    <citation type="submission" date="2024-01" db="EMBL/GenBank/DDBJ databases">
        <title>The genomes of 5 underutilized Papilionoideae crops provide insights into root nodulation and disease resistanc.</title>
        <authorList>
            <person name="Yuan L."/>
        </authorList>
    </citation>
    <scope>NUCLEOTIDE SEQUENCE [LARGE SCALE GENOMIC DNA]</scope>
    <source>
        <strain evidence="3">ZHUSHIDOU_FW_LH</strain>
        <tissue evidence="3">Leaf</tissue>
    </source>
</reference>
<organism evidence="3 4">
    <name type="scientific">Crotalaria pallida</name>
    <name type="common">Smooth rattlebox</name>
    <name type="synonym">Crotalaria striata</name>
    <dbReference type="NCBI Taxonomy" id="3830"/>
    <lineage>
        <taxon>Eukaryota</taxon>
        <taxon>Viridiplantae</taxon>
        <taxon>Streptophyta</taxon>
        <taxon>Embryophyta</taxon>
        <taxon>Tracheophyta</taxon>
        <taxon>Spermatophyta</taxon>
        <taxon>Magnoliopsida</taxon>
        <taxon>eudicotyledons</taxon>
        <taxon>Gunneridae</taxon>
        <taxon>Pentapetalae</taxon>
        <taxon>rosids</taxon>
        <taxon>fabids</taxon>
        <taxon>Fabales</taxon>
        <taxon>Fabaceae</taxon>
        <taxon>Papilionoideae</taxon>
        <taxon>50 kb inversion clade</taxon>
        <taxon>genistoids sensu lato</taxon>
        <taxon>core genistoids</taxon>
        <taxon>Crotalarieae</taxon>
        <taxon>Crotalaria</taxon>
    </lineage>
</organism>
<accession>A0AAN9J1A9</accession>
<evidence type="ECO:0000259" key="2">
    <source>
        <dbReference type="Pfam" id="PF03200"/>
    </source>
</evidence>
<feature type="domain" description="Glycosyl hydrolase family 63 C-terminal" evidence="2">
    <location>
        <begin position="126"/>
        <end position="174"/>
    </location>
</feature>
<evidence type="ECO:0000256" key="1">
    <source>
        <dbReference type="SAM" id="Phobius"/>
    </source>
</evidence>
<proteinExistence type="predicted"/>
<gene>
    <name evidence="3" type="ORF">RIF29_04742</name>
</gene>